<dbReference type="PROSITE" id="PS00217">
    <property type="entry name" value="SUGAR_TRANSPORT_2"/>
    <property type="match status" value="1"/>
</dbReference>
<dbReference type="EMBL" id="RSCD01000033">
    <property type="protein sequence ID" value="RSH80714.1"/>
    <property type="molecule type" value="Genomic_DNA"/>
</dbReference>
<accession>A0A427XPF3</accession>
<evidence type="ECO:0000313" key="14">
    <source>
        <dbReference type="Proteomes" id="UP000279259"/>
    </source>
</evidence>
<feature type="transmembrane region" description="Helical" evidence="11">
    <location>
        <begin position="409"/>
        <end position="429"/>
    </location>
</feature>
<feature type="transmembrane region" description="Helical" evidence="11">
    <location>
        <begin position="109"/>
        <end position="128"/>
    </location>
</feature>
<dbReference type="InterPro" id="IPR005828">
    <property type="entry name" value="MFS_sugar_transport-like"/>
</dbReference>
<protein>
    <recommendedName>
        <fullName evidence="12">Major facilitator superfamily (MFS) profile domain-containing protein</fullName>
    </recommendedName>
</protein>
<keyword evidence="4 11" id="KW-0812">Transmembrane</keyword>
<comment type="caution">
    <text evidence="13">The sequence shown here is derived from an EMBL/GenBank/DDBJ whole genome shotgun (WGS) entry which is preliminary data.</text>
</comment>
<feature type="transmembrane region" description="Helical" evidence="11">
    <location>
        <begin position="449"/>
        <end position="465"/>
    </location>
</feature>
<evidence type="ECO:0000256" key="6">
    <source>
        <dbReference type="ARBA" id="ARBA00023136"/>
    </source>
</evidence>
<evidence type="ECO:0000256" key="5">
    <source>
        <dbReference type="ARBA" id="ARBA00022989"/>
    </source>
</evidence>
<dbReference type="SUPFAM" id="SSF103473">
    <property type="entry name" value="MFS general substrate transporter"/>
    <property type="match status" value="1"/>
</dbReference>
<keyword evidence="3 9" id="KW-0813">Transport</keyword>
<feature type="transmembrane region" description="Helical" evidence="11">
    <location>
        <begin position="53"/>
        <end position="73"/>
    </location>
</feature>
<dbReference type="InterPro" id="IPR005829">
    <property type="entry name" value="Sugar_transporter_CS"/>
</dbReference>
<feature type="transmembrane region" description="Helical" evidence="11">
    <location>
        <begin position="312"/>
        <end position="330"/>
    </location>
</feature>
<feature type="transmembrane region" description="Helical" evidence="11">
    <location>
        <begin position="350"/>
        <end position="370"/>
    </location>
</feature>
<keyword evidence="5 11" id="KW-1133">Transmembrane helix</keyword>
<comment type="similarity">
    <text evidence="2 9">Belongs to the major facilitator superfamily. Sugar transporter (TC 2.A.1.1) family.</text>
</comment>
<evidence type="ECO:0000256" key="8">
    <source>
        <dbReference type="ARBA" id="ARBA00049119"/>
    </source>
</evidence>
<dbReference type="GO" id="GO:0016020">
    <property type="term" value="C:membrane"/>
    <property type="evidence" value="ECO:0007669"/>
    <property type="project" value="UniProtKB-SubCell"/>
</dbReference>
<dbReference type="InterPro" id="IPR020846">
    <property type="entry name" value="MFS_dom"/>
</dbReference>
<keyword evidence="7" id="KW-0462">Maltose metabolism</keyword>
<feature type="transmembrane region" description="Helical" evidence="11">
    <location>
        <begin position="377"/>
        <end position="397"/>
    </location>
</feature>
<dbReference type="InterPro" id="IPR003663">
    <property type="entry name" value="Sugar/inositol_transpt"/>
</dbReference>
<dbReference type="PANTHER" id="PTHR48022">
    <property type="entry name" value="PLASTIDIC GLUCOSE TRANSPORTER 4"/>
    <property type="match status" value="1"/>
</dbReference>
<reference evidence="13 14" key="1">
    <citation type="submission" date="2018-11" db="EMBL/GenBank/DDBJ databases">
        <title>Genome sequence of Saitozyma podzolica DSM 27192.</title>
        <authorList>
            <person name="Aliyu H."/>
            <person name="Gorte O."/>
            <person name="Ochsenreither K."/>
        </authorList>
    </citation>
    <scope>NUCLEOTIDE SEQUENCE [LARGE SCALE GENOMIC DNA]</scope>
    <source>
        <strain evidence="13 14">DSM 27192</strain>
    </source>
</reference>
<name>A0A427XPF3_9TREE</name>
<dbReference type="OrthoDB" id="6612291at2759"/>
<feature type="transmembrane region" description="Helical" evidence="11">
    <location>
        <begin position="230"/>
        <end position="251"/>
    </location>
</feature>
<dbReference type="Pfam" id="PF00083">
    <property type="entry name" value="Sugar_tr"/>
    <property type="match status" value="1"/>
</dbReference>
<evidence type="ECO:0000256" key="11">
    <source>
        <dbReference type="SAM" id="Phobius"/>
    </source>
</evidence>
<gene>
    <name evidence="13" type="ORF">EHS25_007049</name>
</gene>
<evidence type="ECO:0000256" key="4">
    <source>
        <dbReference type="ARBA" id="ARBA00022692"/>
    </source>
</evidence>
<keyword evidence="6 11" id="KW-0472">Membrane</keyword>
<proteinExistence type="inferred from homology"/>
<dbReference type="Proteomes" id="UP000279259">
    <property type="component" value="Unassembled WGS sequence"/>
</dbReference>
<dbReference type="NCBIfam" id="TIGR00879">
    <property type="entry name" value="SP"/>
    <property type="match status" value="1"/>
</dbReference>
<evidence type="ECO:0000313" key="13">
    <source>
        <dbReference type="EMBL" id="RSH80714.1"/>
    </source>
</evidence>
<dbReference type="PANTHER" id="PTHR48022:SF5">
    <property type="entry name" value="ALPHA-GLUCOSIDES PERMEASE MPH2-RELATED"/>
    <property type="match status" value="1"/>
</dbReference>
<feature type="transmembrane region" description="Helical" evidence="11">
    <location>
        <begin position="140"/>
        <end position="162"/>
    </location>
</feature>
<feature type="domain" description="Major facilitator superfamily (MFS) profile" evidence="12">
    <location>
        <begin position="60"/>
        <end position="499"/>
    </location>
</feature>
<comment type="catalytic activity">
    <reaction evidence="8">
        <text>myo-inositol(out) + H(+)(out) = myo-inositol(in) + H(+)(in)</text>
        <dbReference type="Rhea" id="RHEA:60364"/>
        <dbReference type="ChEBI" id="CHEBI:15378"/>
        <dbReference type="ChEBI" id="CHEBI:17268"/>
    </reaction>
</comment>
<dbReference type="InterPro" id="IPR036259">
    <property type="entry name" value="MFS_trans_sf"/>
</dbReference>
<sequence>MSIEEKSVDVGDAIPTLDDGAPGNQSQWGEVVQNAIKAERFEKSMSLWDGLRLYPKAVFWSMAVSMTLVMEGFDTNMMGNMLALPSFRQRYGRVSASGGYQLDPAWQSAVGYAPAIGNIIGIFVFSWMQQQYGYRRTMQLNLILITGFIFIVFFANSIQVLFVGELLCGLPWGAFSSSAVSYASEVTPVPLRGFVSLCWIMGQFISSGTIYATHNWTSDLSYKLPFALQWIWPLPLFILVTLAPESPWFLIRQKRYDEAEKSIRQLSVEDETLDAKQTVAMMIRTNQQEEEINAGTSYWDCFKGADLRRTEIACVAWASTVLVGSSFANHPAYFLEQAGFSTSDALQLDLGLRALAFVGTLVSWVNMTLFGRRKTMLVGELVLATSLLLTGILSVPGDHNQNAAWAESAMIFVWVFTWDAAVTTTAYAIVGEVPSTRLRGKTVGLARNLYNVAGLVGGIINTYSVNPDAWNWKGRAAFFWLGSCLLAMSWAYFRLPECKGRTFREIDIMFARKVPARKFERTLVEEEGGEVREA</sequence>
<evidence type="ECO:0000256" key="2">
    <source>
        <dbReference type="ARBA" id="ARBA00010992"/>
    </source>
</evidence>
<feature type="transmembrane region" description="Helical" evidence="11">
    <location>
        <begin position="477"/>
        <end position="495"/>
    </location>
</feature>
<evidence type="ECO:0000256" key="3">
    <source>
        <dbReference type="ARBA" id="ARBA00022448"/>
    </source>
</evidence>
<feature type="region of interest" description="Disordered" evidence="10">
    <location>
        <begin position="1"/>
        <end position="25"/>
    </location>
</feature>
<evidence type="ECO:0000256" key="7">
    <source>
        <dbReference type="ARBA" id="ARBA00026248"/>
    </source>
</evidence>
<dbReference type="AlphaFoldDB" id="A0A427XPF3"/>
<dbReference type="GO" id="GO:0005351">
    <property type="term" value="F:carbohydrate:proton symporter activity"/>
    <property type="evidence" value="ECO:0007669"/>
    <property type="project" value="TreeGrafter"/>
</dbReference>
<evidence type="ECO:0000256" key="9">
    <source>
        <dbReference type="RuleBase" id="RU003346"/>
    </source>
</evidence>
<dbReference type="InterPro" id="IPR050360">
    <property type="entry name" value="MFS_Sugar_Transporters"/>
</dbReference>
<evidence type="ECO:0000259" key="12">
    <source>
        <dbReference type="PROSITE" id="PS50850"/>
    </source>
</evidence>
<comment type="subcellular location">
    <subcellularLocation>
        <location evidence="1">Membrane</location>
        <topology evidence="1">Multi-pass membrane protein</topology>
    </subcellularLocation>
</comment>
<keyword evidence="14" id="KW-1185">Reference proteome</keyword>
<dbReference type="Gene3D" id="1.20.1250.20">
    <property type="entry name" value="MFS general substrate transporter like domains"/>
    <property type="match status" value="1"/>
</dbReference>
<dbReference type="PROSITE" id="PS50850">
    <property type="entry name" value="MFS"/>
    <property type="match status" value="1"/>
</dbReference>
<evidence type="ECO:0000256" key="10">
    <source>
        <dbReference type="SAM" id="MobiDB-lite"/>
    </source>
</evidence>
<organism evidence="13 14">
    <name type="scientific">Saitozyma podzolica</name>
    <dbReference type="NCBI Taxonomy" id="1890683"/>
    <lineage>
        <taxon>Eukaryota</taxon>
        <taxon>Fungi</taxon>
        <taxon>Dikarya</taxon>
        <taxon>Basidiomycota</taxon>
        <taxon>Agaricomycotina</taxon>
        <taxon>Tremellomycetes</taxon>
        <taxon>Tremellales</taxon>
        <taxon>Trimorphomycetaceae</taxon>
        <taxon>Saitozyma</taxon>
    </lineage>
</organism>
<dbReference type="FunFam" id="1.20.1250.20:FF:000078">
    <property type="entry name" value="MFS maltose transporter, putative"/>
    <property type="match status" value="1"/>
</dbReference>
<evidence type="ECO:0000256" key="1">
    <source>
        <dbReference type="ARBA" id="ARBA00004141"/>
    </source>
</evidence>
<dbReference type="GO" id="GO:0000023">
    <property type="term" value="P:maltose metabolic process"/>
    <property type="evidence" value="ECO:0007669"/>
    <property type="project" value="UniProtKB-KW"/>
</dbReference>